<dbReference type="InterPro" id="IPR036420">
    <property type="entry name" value="BRCT_dom_sf"/>
</dbReference>
<keyword evidence="2" id="KW-1185">Reference proteome</keyword>
<dbReference type="EMBL" id="BAAAVA010000002">
    <property type="protein sequence ID" value="GAA2908339.1"/>
    <property type="molecule type" value="Genomic_DNA"/>
</dbReference>
<proteinExistence type="predicted"/>
<evidence type="ECO:0000313" key="1">
    <source>
        <dbReference type="EMBL" id="GAA2908339.1"/>
    </source>
</evidence>
<organism evidence="1 2">
    <name type="scientific">Streptomyces erythrogriseus</name>
    <dbReference type="NCBI Taxonomy" id="284027"/>
    <lineage>
        <taxon>Bacteria</taxon>
        <taxon>Bacillati</taxon>
        <taxon>Actinomycetota</taxon>
        <taxon>Actinomycetes</taxon>
        <taxon>Kitasatosporales</taxon>
        <taxon>Streptomycetaceae</taxon>
        <taxon>Streptomyces</taxon>
        <taxon>Streptomyces griseoincarnatus group</taxon>
    </lineage>
</organism>
<gene>
    <name evidence="1" type="ORF">GCM10010478_03670</name>
</gene>
<dbReference type="RefSeq" id="WP_346087348.1">
    <property type="nucleotide sequence ID" value="NZ_BAAAVA010000002.1"/>
</dbReference>
<dbReference type="Gene3D" id="3.40.50.10190">
    <property type="entry name" value="BRCT domain"/>
    <property type="match status" value="1"/>
</dbReference>
<evidence type="ECO:0000313" key="2">
    <source>
        <dbReference type="Proteomes" id="UP001501423"/>
    </source>
</evidence>
<accession>A0ABP6ISV7</accession>
<comment type="caution">
    <text evidence="1">The sequence shown here is derived from an EMBL/GenBank/DDBJ whole genome shotgun (WGS) entry which is preliminary data.</text>
</comment>
<reference evidence="2" key="1">
    <citation type="journal article" date="2019" name="Int. J. Syst. Evol. Microbiol.">
        <title>The Global Catalogue of Microorganisms (GCM) 10K type strain sequencing project: providing services to taxonomists for standard genome sequencing and annotation.</title>
        <authorList>
            <consortium name="The Broad Institute Genomics Platform"/>
            <consortium name="The Broad Institute Genome Sequencing Center for Infectious Disease"/>
            <person name="Wu L."/>
            <person name="Ma J."/>
        </authorList>
    </citation>
    <scope>NUCLEOTIDE SEQUENCE [LARGE SCALE GENOMIC DNA]</scope>
    <source>
        <strain evidence="2">JCM 9650</strain>
    </source>
</reference>
<dbReference type="Proteomes" id="UP001501423">
    <property type="component" value="Unassembled WGS sequence"/>
</dbReference>
<sequence length="282" mass="30457">MLPDRTCHGTVRSLNGHTICFTGRVLVDGEWTVRSRCAELAAGRGAVVKSDFSRKVTLVVYGDLASKVVTDSRRAYSSTLVDADTSRHGGRHVCVVDADGFSKLLKRRPAPCLELRRAGAGRVRLVAAAPAGTDILGGPLRVRRPGRRPSGDLTLDMNRLDKATTAHEATVGALLAHLSGQGIEGRTHAPGAPAFDAGWSRGADVFFAEVKSLTGAREDQQIRLGVGQVLDYAHQLRTAHPDRRLHPVLVLEKRPVDSRWSSLARSAGIRLTWAPDFPDLRG</sequence>
<name>A0ABP6ISV7_9ACTN</name>
<protein>
    <submittedName>
        <fullName evidence="1">Uncharacterized protein</fullName>
    </submittedName>
</protein>